<organism evidence="4 5">
    <name type="scientific">Xanthoceras sorbifolium</name>
    <dbReference type="NCBI Taxonomy" id="99658"/>
    <lineage>
        <taxon>Eukaryota</taxon>
        <taxon>Viridiplantae</taxon>
        <taxon>Streptophyta</taxon>
        <taxon>Embryophyta</taxon>
        <taxon>Tracheophyta</taxon>
        <taxon>Spermatophyta</taxon>
        <taxon>Magnoliopsida</taxon>
        <taxon>eudicotyledons</taxon>
        <taxon>Gunneridae</taxon>
        <taxon>Pentapetalae</taxon>
        <taxon>rosids</taxon>
        <taxon>malvids</taxon>
        <taxon>Sapindales</taxon>
        <taxon>Sapindaceae</taxon>
        <taxon>Xanthoceroideae</taxon>
        <taxon>Xanthoceras</taxon>
    </lineage>
</organism>
<keyword evidence="5" id="KW-1185">Reference proteome</keyword>
<sequence length="634" mass="73021">MNGLEIRFLIFLSLVLQIILILFSARRKYTARNWRRILVWSSYMILHWVVTVALGHISNNQRDISHQGSSSTDPPPTPNNKLQEFWTPFLLVHLGGPDTITAYALEDNDMWLMHLLLHGVHVGTSVYIFVQAWERHPLMFVGIPILISGIINYGGKILALRSSSTQYLKDSLFSAPDSCSEFVKQIEKKGTSLELGDQGLLLEVTVSPEDGIDPKDHPLVEAYFVFKRLEYLFAGLVLEYYDRIGIYSIIKDKSVEDCFKLVAIELGFMYDTLYTKTTIVCSRLGIVFRCIGLFSSFSALVVFSIMNHVIHGGYSNIDIFLTYALLIGAVFLEQQQRGCKIGVHKLPYIRKLSENYQYLIRENVNADLQEMIFSHLKMQGDKLIVDNVSYVKSRNEFLAHKGDNALEKWHHLLRDHRFHWSTTQVEFDRSLLIWHIATDLCYSYDLDHVNGDDNKLHQKCKTSKHLSEYMLYLLVFCPSMLPKGPIGEIRYADTCAEAMEFFKKKNVITGSSKRCDIFEELLREDTEEDHHLLPSRPESEAARKRSRRRNQSVLYQGCKLTRQFLELGTQTNGTTAIEKWEIICEVWVEMVAYAANRCGWKEHCQQLRRGGELLTHVCLLMVHLGLSKQFVDTV</sequence>
<feature type="region of interest" description="Disordered" evidence="1">
    <location>
        <begin position="529"/>
        <end position="548"/>
    </location>
</feature>
<feature type="transmembrane region" description="Helical" evidence="2">
    <location>
        <begin position="37"/>
        <end position="57"/>
    </location>
</feature>
<feature type="transmembrane region" description="Helical" evidence="2">
    <location>
        <begin position="112"/>
        <end position="133"/>
    </location>
</feature>
<accession>A0ABQ8HMN9</accession>
<reference evidence="4 5" key="1">
    <citation type="submission" date="2021-02" db="EMBL/GenBank/DDBJ databases">
        <title>Plant Genome Project.</title>
        <authorList>
            <person name="Zhang R.-G."/>
        </authorList>
    </citation>
    <scope>NUCLEOTIDE SEQUENCE [LARGE SCALE GENOMIC DNA]</scope>
    <source>
        <tissue evidence="4">Leaves</tissue>
    </source>
</reference>
<dbReference type="Proteomes" id="UP000827721">
    <property type="component" value="Unassembled WGS sequence"/>
</dbReference>
<dbReference type="InterPro" id="IPR007658">
    <property type="entry name" value="DUF594"/>
</dbReference>
<feature type="domain" description="DUF4220" evidence="3">
    <location>
        <begin position="40"/>
        <end position="334"/>
    </location>
</feature>
<feature type="compositionally biased region" description="Basic and acidic residues" evidence="1">
    <location>
        <begin position="529"/>
        <end position="543"/>
    </location>
</feature>
<keyword evidence="2" id="KW-1133">Transmembrane helix</keyword>
<feature type="transmembrane region" description="Helical" evidence="2">
    <location>
        <begin position="6"/>
        <end position="25"/>
    </location>
</feature>
<proteinExistence type="predicted"/>
<dbReference type="InterPro" id="IPR025315">
    <property type="entry name" value="DUF4220"/>
</dbReference>
<evidence type="ECO:0000256" key="1">
    <source>
        <dbReference type="SAM" id="MobiDB-lite"/>
    </source>
</evidence>
<dbReference type="EMBL" id="JAFEMO010000009">
    <property type="protein sequence ID" value="KAH7565579.1"/>
    <property type="molecule type" value="Genomic_DNA"/>
</dbReference>
<dbReference type="PANTHER" id="PTHR31325">
    <property type="entry name" value="OS01G0798800 PROTEIN-RELATED"/>
    <property type="match status" value="1"/>
</dbReference>
<feature type="transmembrane region" description="Helical" evidence="2">
    <location>
        <begin position="286"/>
        <end position="306"/>
    </location>
</feature>
<feature type="transmembrane region" description="Helical" evidence="2">
    <location>
        <begin position="85"/>
        <end position="105"/>
    </location>
</feature>
<dbReference type="Pfam" id="PF04578">
    <property type="entry name" value="DUF594"/>
    <property type="match status" value="1"/>
</dbReference>
<evidence type="ECO:0000313" key="5">
    <source>
        <dbReference type="Proteomes" id="UP000827721"/>
    </source>
</evidence>
<keyword evidence="2" id="KW-0812">Transmembrane</keyword>
<keyword evidence="2" id="KW-0472">Membrane</keyword>
<gene>
    <name evidence="4" type="ORF">JRO89_XS09G0230000</name>
</gene>
<name>A0ABQ8HMN9_9ROSI</name>
<evidence type="ECO:0000256" key="2">
    <source>
        <dbReference type="SAM" id="Phobius"/>
    </source>
</evidence>
<protein>
    <recommendedName>
        <fullName evidence="3">DUF4220 domain-containing protein</fullName>
    </recommendedName>
</protein>
<dbReference type="Pfam" id="PF13968">
    <property type="entry name" value="DUF4220"/>
    <property type="match status" value="1"/>
</dbReference>
<feature type="transmembrane region" description="Helical" evidence="2">
    <location>
        <begin position="139"/>
        <end position="159"/>
    </location>
</feature>
<evidence type="ECO:0000259" key="3">
    <source>
        <dbReference type="Pfam" id="PF13968"/>
    </source>
</evidence>
<comment type="caution">
    <text evidence="4">The sequence shown here is derived from an EMBL/GenBank/DDBJ whole genome shotgun (WGS) entry which is preliminary data.</text>
</comment>
<evidence type="ECO:0000313" key="4">
    <source>
        <dbReference type="EMBL" id="KAH7565579.1"/>
    </source>
</evidence>
<feature type="transmembrane region" description="Helical" evidence="2">
    <location>
        <begin position="312"/>
        <end position="332"/>
    </location>
</feature>